<dbReference type="EMBL" id="AGNL01036109">
    <property type="protein sequence ID" value="EJK54255.1"/>
    <property type="molecule type" value="Genomic_DNA"/>
</dbReference>
<sequence length="99" mass="10978">MDSDSEDSHGHYGDEASNGGHYGNEYDSDEYEYAGCNHYRGDKRDVVILSGAGRPRLSYTQAVGKHPGNRRPPPLPCWRDVENDGKLRFEQSSGLAGFT</sequence>
<comment type="caution">
    <text evidence="2">The sequence shown here is derived from an EMBL/GenBank/DDBJ whole genome shotgun (WGS) entry which is preliminary data.</text>
</comment>
<proteinExistence type="predicted"/>
<gene>
    <name evidence="2" type="ORF">THAOC_26141</name>
</gene>
<reference evidence="2 3" key="1">
    <citation type="journal article" date="2012" name="Genome Biol.">
        <title>Genome and low-iron response of an oceanic diatom adapted to chronic iron limitation.</title>
        <authorList>
            <person name="Lommer M."/>
            <person name="Specht M."/>
            <person name="Roy A.S."/>
            <person name="Kraemer L."/>
            <person name="Andreson R."/>
            <person name="Gutowska M.A."/>
            <person name="Wolf J."/>
            <person name="Bergner S.V."/>
            <person name="Schilhabel M.B."/>
            <person name="Klostermeier U.C."/>
            <person name="Beiko R.G."/>
            <person name="Rosenstiel P."/>
            <person name="Hippler M."/>
            <person name="Laroche J."/>
        </authorList>
    </citation>
    <scope>NUCLEOTIDE SEQUENCE [LARGE SCALE GENOMIC DNA]</scope>
    <source>
        <strain evidence="2 3">CCMP1005</strain>
    </source>
</reference>
<keyword evidence="3" id="KW-1185">Reference proteome</keyword>
<feature type="region of interest" description="Disordered" evidence="1">
    <location>
        <begin position="1"/>
        <end position="27"/>
    </location>
</feature>
<feature type="compositionally biased region" description="Basic and acidic residues" evidence="1">
    <location>
        <begin position="1"/>
        <end position="14"/>
    </location>
</feature>
<accession>K0RMC2</accession>
<evidence type="ECO:0000256" key="1">
    <source>
        <dbReference type="SAM" id="MobiDB-lite"/>
    </source>
</evidence>
<name>K0RMC2_THAOC</name>
<protein>
    <submittedName>
        <fullName evidence="2">Uncharacterized protein</fullName>
    </submittedName>
</protein>
<evidence type="ECO:0000313" key="2">
    <source>
        <dbReference type="EMBL" id="EJK54255.1"/>
    </source>
</evidence>
<dbReference type="Proteomes" id="UP000266841">
    <property type="component" value="Unassembled WGS sequence"/>
</dbReference>
<evidence type="ECO:0000313" key="3">
    <source>
        <dbReference type="Proteomes" id="UP000266841"/>
    </source>
</evidence>
<feature type="non-terminal residue" evidence="2">
    <location>
        <position position="99"/>
    </location>
</feature>
<organism evidence="2 3">
    <name type="scientific">Thalassiosira oceanica</name>
    <name type="common">Marine diatom</name>
    <dbReference type="NCBI Taxonomy" id="159749"/>
    <lineage>
        <taxon>Eukaryota</taxon>
        <taxon>Sar</taxon>
        <taxon>Stramenopiles</taxon>
        <taxon>Ochrophyta</taxon>
        <taxon>Bacillariophyta</taxon>
        <taxon>Coscinodiscophyceae</taxon>
        <taxon>Thalassiosirophycidae</taxon>
        <taxon>Thalassiosirales</taxon>
        <taxon>Thalassiosiraceae</taxon>
        <taxon>Thalassiosira</taxon>
    </lineage>
</organism>
<dbReference type="AlphaFoldDB" id="K0RMC2"/>